<evidence type="ECO:0000256" key="5">
    <source>
        <dbReference type="ARBA" id="ARBA00023136"/>
    </source>
</evidence>
<sequence>MPVATLAPPRPVLLSEQNSGLLRLGFVPLTDAAPLLVAQELGMFAATGLRVALSAETSWAAVRDKIAFGGLDAAHLLGPMPIALACGLGGVRRRLVVGAGLGLNGNRLVLSNALAGKLDPAIPLTPEGFAALVRGLQAPPRIAVVFPFSSHNYLLRHWVALGGLNPDQDLHLSVLPPSRAGEALAAGEIDGFCAGEPWGSEAAVRGAGHVVLSSGEIWAGHPEKMLAFSEDFVATRREETIACTAAVIAAARWLDDPANRDDAVAILRARAFPGLAPETIALALDGVLPDGTPLPEEARLRFRPATLPRADSADWWLRQMRRWGHLPAGIEEAEALAPYDDGLWRDAAARLAEPEPAPSRPEPQA</sequence>
<proteinExistence type="predicted"/>
<gene>
    <name evidence="6" type="ORF">RQ831_11315</name>
</gene>
<protein>
    <submittedName>
        <fullName evidence="6">CmpA/NrtA family ABC transporter substrate-binding protein</fullName>
    </submittedName>
</protein>
<evidence type="ECO:0000256" key="4">
    <source>
        <dbReference type="ARBA" id="ARBA00022519"/>
    </source>
</evidence>
<keyword evidence="4" id="KW-0997">Cell inner membrane</keyword>
<comment type="caution">
    <text evidence="6">The sequence shown here is derived from an EMBL/GenBank/DDBJ whole genome shotgun (WGS) entry which is preliminary data.</text>
</comment>
<accession>A0ABU3MH18</accession>
<dbReference type="InterPro" id="IPR044527">
    <property type="entry name" value="NrtA/CpmA_ABC-bd_dom"/>
</dbReference>
<dbReference type="Proteomes" id="UP001258945">
    <property type="component" value="Unassembled WGS sequence"/>
</dbReference>
<evidence type="ECO:0000256" key="2">
    <source>
        <dbReference type="ARBA" id="ARBA00022448"/>
    </source>
</evidence>
<dbReference type="CDD" id="cd13553">
    <property type="entry name" value="PBP2_NrtA_CpmA_like"/>
    <property type="match status" value="1"/>
</dbReference>
<organism evidence="6 7">
    <name type="scientific">Roseomonas gilardii</name>
    <dbReference type="NCBI Taxonomy" id="257708"/>
    <lineage>
        <taxon>Bacteria</taxon>
        <taxon>Pseudomonadati</taxon>
        <taxon>Pseudomonadota</taxon>
        <taxon>Alphaproteobacteria</taxon>
        <taxon>Acetobacterales</taxon>
        <taxon>Roseomonadaceae</taxon>
        <taxon>Roseomonas</taxon>
    </lineage>
</organism>
<dbReference type="PANTHER" id="PTHR30024:SF43">
    <property type="entry name" value="BLL4572 PROTEIN"/>
    <property type="match status" value="1"/>
</dbReference>
<dbReference type="Pfam" id="PF13379">
    <property type="entry name" value="NMT1_2"/>
    <property type="match status" value="1"/>
</dbReference>
<comment type="subcellular location">
    <subcellularLocation>
        <location evidence="1">Endomembrane system</location>
    </subcellularLocation>
</comment>
<evidence type="ECO:0000313" key="6">
    <source>
        <dbReference type="EMBL" id="MDT8331645.1"/>
    </source>
</evidence>
<reference evidence="6 7" key="1">
    <citation type="journal article" date="2019" name="Microb. Pathog.">
        <title>Comparison of VITEK 2, MALDI-TOF MS, 16S rRNA gene sequencing, and whole-genome sequencing for identification of Roseomonas mucosa.</title>
        <authorList>
            <person name="Rudolph W.W."/>
            <person name="Gunzer F."/>
            <person name="Trauth M."/>
            <person name="Bunk B."/>
            <person name="Bigge R."/>
            <person name="Schrottner P."/>
        </authorList>
    </citation>
    <scope>NUCLEOTIDE SEQUENCE [LARGE SCALE GENOMIC DNA]</scope>
    <source>
        <strain evidence="6 7">DSM 103800</strain>
    </source>
</reference>
<evidence type="ECO:0000256" key="1">
    <source>
        <dbReference type="ARBA" id="ARBA00004308"/>
    </source>
</evidence>
<keyword evidence="7" id="KW-1185">Reference proteome</keyword>
<dbReference type="RefSeq" id="WP_167668231.1">
    <property type="nucleotide sequence ID" value="NZ_CP015583.1"/>
</dbReference>
<evidence type="ECO:0000256" key="3">
    <source>
        <dbReference type="ARBA" id="ARBA00022475"/>
    </source>
</evidence>
<evidence type="ECO:0000313" key="7">
    <source>
        <dbReference type="Proteomes" id="UP001258945"/>
    </source>
</evidence>
<keyword evidence="2" id="KW-0813">Transport</keyword>
<name>A0ABU3MH18_9PROT</name>
<keyword evidence="3" id="KW-1003">Cell membrane</keyword>
<dbReference type="EMBL" id="JAVVDO010000016">
    <property type="protein sequence ID" value="MDT8331645.1"/>
    <property type="molecule type" value="Genomic_DNA"/>
</dbReference>
<keyword evidence="5" id="KW-0472">Membrane</keyword>
<dbReference type="SUPFAM" id="SSF53850">
    <property type="entry name" value="Periplasmic binding protein-like II"/>
    <property type="match status" value="1"/>
</dbReference>
<dbReference type="Gene3D" id="3.40.190.10">
    <property type="entry name" value="Periplasmic binding protein-like II"/>
    <property type="match status" value="2"/>
</dbReference>
<dbReference type="PANTHER" id="PTHR30024">
    <property type="entry name" value="ALIPHATIC SULFONATES-BINDING PROTEIN-RELATED"/>
    <property type="match status" value="1"/>
</dbReference>